<keyword evidence="2" id="KW-1185">Reference proteome</keyword>
<dbReference type="HOGENOM" id="CLU_2249482_0_0_1"/>
<dbReference type="RefSeq" id="XP_002843465.1">
    <property type="nucleotide sequence ID" value="XM_002843419.1"/>
</dbReference>
<dbReference type="GeneID" id="9225360"/>
<dbReference type="VEuPathDB" id="FungiDB:MCYG_07248"/>
<name>C5FY31_ARTOC</name>
<accession>C5FY31</accession>
<proteinExistence type="predicted"/>
<dbReference type="EMBL" id="DS995707">
    <property type="protein sequence ID" value="EEQ34429.1"/>
    <property type="molecule type" value="Genomic_DNA"/>
</dbReference>
<gene>
    <name evidence="1" type="ORF">MCYG_07248</name>
</gene>
<evidence type="ECO:0000313" key="2">
    <source>
        <dbReference type="Proteomes" id="UP000002035"/>
    </source>
</evidence>
<dbReference type="Proteomes" id="UP000002035">
    <property type="component" value="Unassembled WGS sequence"/>
</dbReference>
<evidence type="ECO:0000313" key="1">
    <source>
        <dbReference type="EMBL" id="EEQ34429.1"/>
    </source>
</evidence>
<sequence>MPLNLGRVLQLLFEKMSNRDDKLRKKAKINKHEECRCGVETPSNMPTTRSQSSISLEHFRDNSHDNNRKVPLADHADYKDLSHELIAMETRLIVKNPHKPARYL</sequence>
<organism evidence="1 2">
    <name type="scientific">Arthroderma otae (strain ATCC MYA-4605 / CBS 113480)</name>
    <name type="common">Microsporum canis</name>
    <dbReference type="NCBI Taxonomy" id="554155"/>
    <lineage>
        <taxon>Eukaryota</taxon>
        <taxon>Fungi</taxon>
        <taxon>Dikarya</taxon>
        <taxon>Ascomycota</taxon>
        <taxon>Pezizomycotina</taxon>
        <taxon>Eurotiomycetes</taxon>
        <taxon>Eurotiomycetidae</taxon>
        <taxon>Onygenales</taxon>
        <taxon>Arthrodermataceae</taxon>
        <taxon>Microsporum</taxon>
    </lineage>
</organism>
<protein>
    <submittedName>
        <fullName evidence="1">Uncharacterized protein</fullName>
    </submittedName>
</protein>
<dbReference type="AlphaFoldDB" id="C5FY31"/>
<reference evidence="2" key="1">
    <citation type="journal article" date="2012" name="MBio">
        <title>Comparative genome analysis of Trichophyton rubrum and related dermatophytes reveals candidate genes involved in infection.</title>
        <authorList>
            <person name="Martinez D.A."/>
            <person name="Oliver B.G."/>
            <person name="Graeser Y."/>
            <person name="Goldberg J.M."/>
            <person name="Li W."/>
            <person name="Martinez-Rossi N.M."/>
            <person name="Monod M."/>
            <person name="Shelest E."/>
            <person name="Barton R.C."/>
            <person name="Birch E."/>
            <person name="Brakhage A.A."/>
            <person name="Chen Z."/>
            <person name="Gurr S.J."/>
            <person name="Heiman D."/>
            <person name="Heitman J."/>
            <person name="Kosti I."/>
            <person name="Rossi A."/>
            <person name="Saif S."/>
            <person name="Samalova M."/>
            <person name="Saunders C.W."/>
            <person name="Shea T."/>
            <person name="Summerbell R.C."/>
            <person name="Xu J."/>
            <person name="Young S."/>
            <person name="Zeng Q."/>
            <person name="Birren B.W."/>
            <person name="Cuomo C.A."/>
            <person name="White T.C."/>
        </authorList>
    </citation>
    <scope>NUCLEOTIDE SEQUENCE [LARGE SCALE GENOMIC DNA]</scope>
    <source>
        <strain evidence="2">ATCC MYA-4605 / CBS 113480</strain>
    </source>
</reference>